<organism evidence="4 5">
    <name type="scientific">Pedobacter gandavensis</name>
    <dbReference type="NCBI Taxonomy" id="2679963"/>
    <lineage>
        <taxon>Bacteria</taxon>
        <taxon>Pseudomonadati</taxon>
        <taxon>Bacteroidota</taxon>
        <taxon>Sphingobacteriia</taxon>
        <taxon>Sphingobacteriales</taxon>
        <taxon>Sphingobacteriaceae</taxon>
        <taxon>Pedobacter</taxon>
    </lineage>
</organism>
<dbReference type="InterPro" id="IPR049730">
    <property type="entry name" value="SNF2/RAD54-like_C"/>
</dbReference>
<dbReference type="GO" id="GO:0004386">
    <property type="term" value="F:helicase activity"/>
    <property type="evidence" value="ECO:0007669"/>
    <property type="project" value="UniProtKB-KW"/>
</dbReference>
<dbReference type="Pfam" id="PF00176">
    <property type="entry name" value="SNF2-rel_dom"/>
    <property type="match status" value="1"/>
</dbReference>
<dbReference type="RefSeq" id="WP_182953011.1">
    <property type="nucleotide sequence ID" value="NZ_WNXC01000001.1"/>
</dbReference>
<reference evidence="4 5" key="1">
    <citation type="submission" date="2019-11" db="EMBL/GenBank/DDBJ databases">
        <title>Description of Pedobacter sp. LMG 31462T.</title>
        <authorList>
            <person name="Carlier A."/>
            <person name="Qi S."/>
            <person name="Vandamme P."/>
        </authorList>
    </citation>
    <scope>NUCLEOTIDE SEQUENCE [LARGE SCALE GENOMIC DNA]</scope>
    <source>
        <strain evidence="4 5">LMG 31462</strain>
    </source>
</reference>
<evidence type="ECO:0000259" key="3">
    <source>
        <dbReference type="PROSITE" id="PS51194"/>
    </source>
</evidence>
<protein>
    <submittedName>
        <fullName evidence="4">ATP-dependent helicase</fullName>
    </submittedName>
</protein>
<sequence length="1120" mass="129454">MEVRKEYVLADFDFSELTDLYILKHVNERVDTGVKGFYELLPEHIDIDVVFFTQPNSNIPFPGVSITQRDRQTLITCGCTDANPRLCSHQAQALHNILNRSALRLFFDKKLRVEKMRVHAKDYGLESESNLTDFFELEYQQGQTLIKAKMRELYPLSGAHKQDLKKNLLPKEGLQLPVSGGLKPKHKMGLVFGQHRFYSHLTLELIEAQTTVEGKFKNPIQTISPSDLLWKTEDNAVLKFYSGILKFQNNYNAERSDSDLDALRAVAKNPLQMDVFLHDAKVSANITANAIIPIQLNSLSVDMAIHVSQRHEFYEVFGKLTLNGTAYAMDQIQLKYNYFIQMDQCLHLIDNPNFLRVIDFFKQHHDKMLIHHSKFENFQEEILSKLENKIKVTYDYLKPATKKQIEEKGFDLENEQIIYLSESDDFVLLTPVIRYGNLEIPVMSRKQIQSRDRNGNLFTLNRDTETELQFISNMMRQHPYFEEQMESNDCFYLHKTRLLEDSWFLHAFEAWRNKGISILGFNELKQNNLNPHKANISIHVMSGIDWFKTAVKLKYGNQVVSLRHLHKSIRNKNKFVKLDDGTMGILPDEWIEKFSQYFNAGEVVEEYIHTPTINFTAIEELYESQLLDESVKDQLAMYKQKLSGSAATITDIKVPEGLNATLRQYQKEGLNWLSFLDEFNFGACLADDMGLGKTIQIIAFILAQREKGHHNTNLIVVPASLIFNWQQELQKFAPSIKVMTIYGADRIKSHKDFDQYEVVLTSYGTLLTDVRFLKEYRFNYIFLDESQTIKNPESQRYKSVRLLQSRNKVVLTGTPIENNTFDLYGQLSFACPGLLGSKQHFREIYSTPIDQFKDRRAAIQLQQRISPFLLRRTKEQVAKELPDKTEMVIYCEMEEDQRKVYDGYEKEIRDYLTNQTDEEVASNTMNVLKGITKLRQICNSPALLSEDEFYGSSSAKMDVLLEQIENKASNHKILVFSQFVGMLDLIRKELKARGIDFAYLTGQTKNRAAVVDSFQNNAEIRVFLISLKAGGVGLNLTQADYVYLVDPWWNPAVENQAIDRTYRIGQQKNVIAVRLICPDTIEEKIMKLQSSKKDLVKDLIKTDASIFKSLSKKDLLALFS</sequence>
<dbReference type="Gene3D" id="3.40.50.300">
    <property type="entry name" value="P-loop containing nucleotide triphosphate hydrolases"/>
    <property type="match status" value="1"/>
</dbReference>
<dbReference type="InterPro" id="IPR027417">
    <property type="entry name" value="P-loop_NTPase"/>
</dbReference>
<evidence type="ECO:0000313" key="4">
    <source>
        <dbReference type="EMBL" id="MBB2147718.1"/>
    </source>
</evidence>
<dbReference type="Pfam" id="PF00271">
    <property type="entry name" value="Helicase_C"/>
    <property type="match status" value="1"/>
</dbReference>
<proteinExistence type="predicted"/>
<dbReference type="Pfam" id="PF08455">
    <property type="entry name" value="SNF2_assoc"/>
    <property type="match status" value="1"/>
</dbReference>
<dbReference type="PROSITE" id="PS51192">
    <property type="entry name" value="HELICASE_ATP_BIND_1"/>
    <property type="match status" value="1"/>
</dbReference>
<keyword evidence="5" id="KW-1185">Reference proteome</keyword>
<dbReference type="InterPro" id="IPR013663">
    <property type="entry name" value="Helicase_SWF/SNF/SWI_bac"/>
</dbReference>
<dbReference type="InterPro" id="IPR001650">
    <property type="entry name" value="Helicase_C-like"/>
</dbReference>
<dbReference type="Proteomes" id="UP000636110">
    <property type="component" value="Unassembled WGS sequence"/>
</dbReference>
<dbReference type="Gene3D" id="3.40.50.10810">
    <property type="entry name" value="Tandem AAA-ATPase domain"/>
    <property type="match status" value="1"/>
</dbReference>
<keyword evidence="4" id="KW-0547">Nucleotide-binding</keyword>
<feature type="domain" description="Helicase C-terminal" evidence="3">
    <location>
        <begin position="956"/>
        <end position="1111"/>
    </location>
</feature>
<dbReference type="CDD" id="cd18012">
    <property type="entry name" value="DEXQc_arch_SWI2_SNF2"/>
    <property type="match status" value="1"/>
</dbReference>
<keyword evidence="1" id="KW-0378">Hydrolase</keyword>
<keyword evidence="4" id="KW-0347">Helicase</keyword>
<dbReference type="SMART" id="SM00487">
    <property type="entry name" value="DEXDc"/>
    <property type="match status" value="1"/>
</dbReference>
<dbReference type="SMART" id="SM00490">
    <property type="entry name" value="HELICc"/>
    <property type="match status" value="1"/>
</dbReference>
<evidence type="ECO:0000256" key="1">
    <source>
        <dbReference type="ARBA" id="ARBA00022801"/>
    </source>
</evidence>
<dbReference type="PROSITE" id="PS51194">
    <property type="entry name" value="HELICASE_CTER"/>
    <property type="match status" value="1"/>
</dbReference>
<dbReference type="SUPFAM" id="SSF52540">
    <property type="entry name" value="P-loop containing nucleoside triphosphate hydrolases"/>
    <property type="match status" value="2"/>
</dbReference>
<dbReference type="InterPro" id="IPR038718">
    <property type="entry name" value="SNF2-like_sf"/>
</dbReference>
<keyword evidence="4" id="KW-0067">ATP-binding</keyword>
<dbReference type="PANTHER" id="PTHR45629:SF7">
    <property type="entry name" value="DNA EXCISION REPAIR PROTEIN ERCC-6-RELATED"/>
    <property type="match status" value="1"/>
</dbReference>
<feature type="domain" description="Helicase ATP-binding" evidence="2">
    <location>
        <begin position="674"/>
        <end position="833"/>
    </location>
</feature>
<gene>
    <name evidence="4" type="ORF">GM920_02220</name>
</gene>
<dbReference type="EMBL" id="WNXC01000001">
    <property type="protein sequence ID" value="MBB2147718.1"/>
    <property type="molecule type" value="Genomic_DNA"/>
</dbReference>
<dbReference type="InterPro" id="IPR050496">
    <property type="entry name" value="SNF2_RAD54_helicase_repair"/>
</dbReference>
<evidence type="ECO:0000259" key="2">
    <source>
        <dbReference type="PROSITE" id="PS51192"/>
    </source>
</evidence>
<accession>A0ABR6ETH2</accession>
<comment type="caution">
    <text evidence="4">The sequence shown here is derived from an EMBL/GenBank/DDBJ whole genome shotgun (WGS) entry which is preliminary data.</text>
</comment>
<dbReference type="CDD" id="cd18793">
    <property type="entry name" value="SF2_C_SNF"/>
    <property type="match status" value="1"/>
</dbReference>
<name>A0ABR6ETH2_9SPHI</name>
<evidence type="ECO:0000313" key="5">
    <source>
        <dbReference type="Proteomes" id="UP000636110"/>
    </source>
</evidence>
<dbReference type="PANTHER" id="PTHR45629">
    <property type="entry name" value="SNF2/RAD54 FAMILY MEMBER"/>
    <property type="match status" value="1"/>
</dbReference>
<dbReference type="InterPro" id="IPR000330">
    <property type="entry name" value="SNF2_N"/>
</dbReference>
<dbReference type="InterPro" id="IPR014001">
    <property type="entry name" value="Helicase_ATP-bd"/>
</dbReference>